<gene>
    <name evidence="9" type="ORF">TKK_010966</name>
</gene>
<comment type="similarity">
    <text evidence="2">Belongs to the SUA5 family.</text>
</comment>
<evidence type="ECO:0000256" key="4">
    <source>
        <dbReference type="ARBA" id="ARBA00015492"/>
    </source>
</evidence>
<dbReference type="GO" id="GO:0005737">
    <property type="term" value="C:cytoplasm"/>
    <property type="evidence" value="ECO:0007669"/>
    <property type="project" value="UniProtKB-SubCell"/>
</dbReference>
<evidence type="ECO:0000313" key="9">
    <source>
        <dbReference type="EMBL" id="KAL3394986.1"/>
    </source>
</evidence>
<comment type="subcellular location">
    <subcellularLocation>
        <location evidence="1">Cytoplasm</location>
    </subcellularLocation>
</comment>
<dbReference type="EC" id="2.7.7.87" evidence="3"/>
<accession>A0ABD2WPS9</accession>
<dbReference type="InterPro" id="IPR017945">
    <property type="entry name" value="DHBP_synth_RibB-like_a/b_dom"/>
</dbReference>
<dbReference type="Gene3D" id="3.90.870.10">
    <property type="entry name" value="DHBP synthase"/>
    <property type="match status" value="1"/>
</dbReference>
<sequence>MPKKWLSIYHTLNSGFVGGIRTAAIAAELLKTGEIIALPTDTIYGIAGLAQNEQSISKLYEIKQRDSIKPLAICLSKPDEIVNWAHTQDLPKGLINAIITRTYYSNIKKKRQSK</sequence>
<keyword evidence="5" id="KW-0963">Cytoplasm</keyword>
<dbReference type="GO" id="GO:0061710">
    <property type="term" value="F:L-threonylcarbamoyladenylate synthase"/>
    <property type="evidence" value="ECO:0007669"/>
    <property type="project" value="UniProtKB-EC"/>
</dbReference>
<evidence type="ECO:0000313" key="10">
    <source>
        <dbReference type="Proteomes" id="UP001627154"/>
    </source>
</evidence>
<dbReference type="InterPro" id="IPR050156">
    <property type="entry name" value="TC-AMP_synthase_SUA5"/>
</dbReference>
<evidence type="ECO:0000256" key="7">
    <source>
        <dbReference type="ARBA" id="ARBA00048366"/>
    </source>
</evidence>
<dbReference type="PROSITE" id="PS51163">
    <property type="entry name" value="YRDC"/>
    <property type="match status" value="1"/>
</dbReference>
<dbReference type="EMBL" id="JBJJXI010000087">
    <property type="protein sequence ID" value="KAL3394986.1"/>
    <property type="molecule type" value="Genomic_DNA"/>
</dbReference>
<dbReference type="SUPFAM" id="SSF55821">
    <property type="entry name" value="YrdC/RibB"/>
    <property type="match status" value="1"/>
</dbReference>
<proteinExistence type="inferred from homology"/>
<evidence type="ECO:0000259" key="8">
    <source>
        <dbReference type="PROSITE" id="PS51163"/>
    </source>
</evidence>
<comment type="caution">
    <text evidence="9">The sequence shown here is derived from an EMBL/GenBank/DDBJ whole genome shotgun (WGS) entry which is preliminary data.</text>
</comment>
<keyword evidence="6" id="KW-0808">Transferase</keyword>
<evidence type="ECO:0000256" key="1">
    <source>
        <dbReference type="ARBA" id="ARBA00004496"/>
    </source>
</evidence>
<feature type="domain" description="YrdC-like" evidence="8">
    <location>
        <begin position="20"/>
        <end position="114"/>
    </location>
</feature>
<keyword evidence="10" id="KW-1185">Reference proteome</keyword>
<protein>
    <recommendedName>
        <fullName evidence="4">Threonylcarbamoyl-AMP synthase</fullName>
        <ecNumber evidence="3">2.7.7.87</ecNumber>
    </recommendedName>
</protein>
<evidence type="ECO:0000256" key="2">
    <source>
        <dbReference type="ARBA" id="ARBA00007663"/>
    </source>
</evidence>
<evidence type="ECO:0000256" key="3">
    <source>
        <dbReference type="ARBA" id="ARBA00012584"/>
    </source>
</evidence>
<reference evidence="9 10" key="1">
    <citation type="journal article" date="2024" name="bioRxiv">
        <title>A reference genome for Trichogramma kaykai: A tiny desert-dwelling parasitoid wasp with competing sex-ratio distorters.</title>
        <authorList>
            <person name="Culotta J."/>
            <person name="Lindsey A.R."/>
        </authorList>
    </citation>
    <scope>NUCLEOTIDE SEQUENCE [LARGE SCALE GENOMIC DNA]</scope>
    <source>
        <strain evidence="9 10">KSX58</strain>
    </source>
</reference>
<dbReference type="InterPro" id="IPR006070">
    <property type="entry name" value="Sua5-like_dom"/>
</dbReference>
<comment type="catalytic activity">
    <reaction evidence="7">
        <text>L-threonine + hydrogencarbonate + ATP = L-threonylcarbamoyladenylate + diphosphate + H2O</text>
        <dbReference type="Rhea" id="RHEA:36407"/>
        <dbReference type="ChEBI" id="CHEBI:15377"/>
        <dbReference type="ChEBI" id="CHEBI:17544"/>
        <dbReference type="ChEBI" id="CHEBI:30616"/>
        <dbReference type="ChEBI" id="CHEBI:33019"/>
        <dbReference type="ChEBI" id="CHEBI:57926"/>
        <dbReference type="ChEBI" id="CHEBI:73682"/>
        <dbReference type="EC" id="2.7.7.87"/>
    </reaction>
</comment>
<evidence type="ECO:0000256" key="5">
    <source>
        <dbReference type="ARBA" id="ARBA00022490"/>
    </source>
</evidence>
<evidence type="ECO:0000256" key="6">
    <source>
        <dbReference type="ARBA" id="ARBA00022679"/>
    </source>
</evidence>
<dbReference type="PANTHER" id="PTHR17490:SF10">
    <property type="entry name" value="THREONYLCARBAMOYL-AMP SYNTHASE"/>
    <property type="match status" value="1"/>
</dbReference>
<dbReference type="PANTHER" id="PTHR17490">
    <property type="entry name" value="SUA5"/>
    <property type="match status" value="1"/>
</dbReference>
<name>A0ABD2WPS9_9HYME</name>
<dbReference type="Proteomes" id="UP001627154">
    <property type="component" value="Unassembled WGS sequence"/>
</dbReference>
<dbReference type="Pfam" id="PF01300">
    <property type="entry name" value="Sua5_yciO_yrdC"/>
    <property type="match status" value="1"/>
</dbReference>
<dbReference type="AlphaFoldDB" id="A0ABD2WPS9"/>
<organism evidence="9 10">
    <name type="scientific">Trichogramma kaykai</name>
    <dbReference type="NCBI Taxonomy" id="54128"/>
    <lineage>
        <taxon>Eukaryota</taxon>
        <taxon>Metazoa</taxon>
        <taxon>Ecdysozoa</taxon>
        <taxon>Arthropoda</taxon>
        <taxon>Hexapoda</taxon>
        <taxon>Insecta</taxon>
        <taxon>Pterygota</taxon>
        <taxon>Neoptera</taxon>
        <taxon>Endopterygota</taxon>
        <taxon>Hymenoptera</taxon>
        <taxon>Apocrita</taxon>
        <taxon>Proctotrupomorpha</taxon>
        <taxon>Chalcidoidea</taxon>
        <taxon>Trichogrammatidae</taxon>
        <taxon>Trichogramma</taxon>
    </lineage>
</organism>